<dbReference type="Pfam" id="PF12860">
    <property type="entry name" value="PAS_7"/>
    <property type="match status" value="1"/>
</dbReference>
<evidence type="ECO:0000256" key="13">
    <source>
        <dbReference type="SAM" id="Coils"/>
    </source>
</evidence>
<evidence type="ECO:0000256" key="8">
    <source>
        <dbReference type="ARBA" id="ARBA00022840"/>
    </source>
</evidence>
<evidence type="ECO:0000256" key="10">
    <source>
        <dbReference type="ARBA" id="ARBA00023136"/>
    </source>
</evidence>
<keyword evidence="5" id="KW-0808">Transferase</keyword>
<protein>
    <recommendedName>
        <fullName evidence="3">histidine kinase</fullName>
        <ecNumber evidence="3">2.7.13.3</ecNumber>
    </recommendedName>
</protein>
<feature type="domain" description="PAS" evidence="17">
    <location>
        <begin position="536"/>
        <end position="584"/>
    </location>
</feature>
<dbReference type="CDD" id="cd00082">
    <property type="entry name" value="HisKA"/>
    <property type="match status" value="1"/>
</dbReference>
<dbReference type="Pfam" id="PF13426">
    <property type="entry name" value="PAS_9"/>
    <property type="match status" value="1"/>
</dbReference>
<dbReference type="InterPro" id="IPR003661">
    <property type="entry name" value="HisK_dim/P_dom"/>
</dbReference>
<dbReference type="CDD" id="cd16922">
    <property type="entry name" value="HATPase_EvgS-ArcB-TorS-like"/>
    <property type="match status" value="1"/>
</dbReference>
<evidence type="ECO:0000256" key="3">
    <source>
        <dbReference type="ARBA" id="ARBA00012438"/>
    </source>
</evidence>
<evidence type="ECO:0000256" key="14">
    <source>
        <dbReference type="SAM" id="Phobius"/>
    </source>
</evidence>
<dbReference type="PRINTS" id="PR00344">
    <property type="entry name" value="BCTRLSENSOR"/>
</dbReference>
<dbReference type="Pfam" id="PF13185">
    <property type="entry name" value="GAF_2"/>
    <property type="match status" value="1"/>
</dbReference>
<dbReference type="Pfam" id="PF08447">
    <property type="entry name" value="PAS_3"/>
    <property type="match status" value="1"/>
</dbReference>
<dbReference type="InterPro" id="IPR003594">
    <property type="entry name" value="HATPase_dom"/>
</dbReference>
<evidence type="ECO:0000259" key="16">
    <source>
        <dbReference type="PROSITE" id="PS50110"/>
    </source>
</evidence>
<dbReference type="Pfam" id="PF00512">
    <property type="entry name" value="HisKA"/>
    <property type="match status" value="1"/>
</dbReference>
<reference evidence="20" key="1">
    <citation type="submission" date="2016-12" db="EMBL/GenBank/DDBJ databases">
        <title>Complete Genome Sequence of Beggiatoa leptomitiformis D-401.</title>
        <authorList>
            <person name="Fomenkov A."/>
            <person name="Vincze T."/>
            <person name="Grabovich M."/>
            <person name="Anton B.P."/>
            <person name="Dubinina G."/>
            <person name="Orlova M."/>
            <person name="Belousova E."/>
            <person name="Roberts R.J."/>
        </authorList>
    </citation>
    <scope>NUCLEOTIDE SEQUENCE [LARGE SCALE GENOMIC DNA]</scope>
    <source>
        <strain evidence="20">D-401</strain>
    </source>
</reference>
<dbReference type="Gene3D" id="3.30.450.40">
    <property type="match status" value="1"/>
</dbReference>
<evidence type="ECO:0000256" key="7">
    <source>
        <dbReference type="ARBA" id="ARBA00022777"/>
    </source>
</evidence>
<sequence>MTRMSFFTVFTSPPTRRHLLAFQTLLFLLLSTSWLLSFIHWEQPYQWLMITCLSSVIALHLLLGYWIRQEHGNTHILKLIQQDTLDTLFESENRFQAIFENAPIGVTLVDNKTHHFLQANNAICQMLGYSREELLSKTIFDITHPEDIELNRQLFETISPPHPIIIGEKRYLHKTGHTIWAAISSSLPPNSSYRITHIQDITERKQAEVALRESENRFRKAFENAPIGMTLTGLDRLIQQANNSFCMMLGYPANRVIGKNEADFTHAEDNNGGQQWVMQVLEYSISPHPLEKRYVHRDGHIVWAAISSTLQRDINGKPVYLITQVVNITEQKKAEAEIKRLNIELEQRVARRTAELSLISQILSLFIRSNESPLVFETMLQRILELTESEFGFIADVVYDTIGQPYLKCHAIGYLIKQNELSAHFQPLALAGHQIRKLDNPLGLVIQQGERMIINEYATEADEFPRHYPPVHNFLGLPLYRGEHLIGMLGLHNRITNYSEELADSLEPIISTFSQLIEAFHNEQKRQRAEEALRKNQQFLQTLIDSLPVAVFVRDIRDCGFEFVAWNKACEQFFGFNAETVLGKMAHDCMPITLANKLTQSDEIVLDYGQALEIAETQIDSPNLGHRILQPVKVPIFDEQHNPLYILCIAEDITIRKHAEESIAQKTAILEATLENMGQGILMVDKQWRLVAYNQRVIELLKFPAEFLKHRPNFAEIVRNWNEHHGIKEHLLQDTELNTQQMDSFTIEMPIIGDRVIEMGHFPIVDGGFVRTFTDITEHKQIEESLRQAKNQAEAANRAKSAFLANMSHELRTPMNAILGFSQLMQRDPHITPNLQENLEIINRSGEHLLALINDVLAMSKIEAGRMMLNEQNFDLYHLLDGLHDLFHLQAINKDLNVIFQIADNIPHYIRTDENKLRQVLINLLGNAIKFTNQGDITLTVSHVNAPATNNKARLHFQVKDTGPGIAKHEITHLFKAFGQTSTGQQAQEGTGLGLRISQEFVRLMEGEITVESWLGQGTIFSFEINVTLIDASDVPFKETTRRIIGLAPEQPVYRLLVVEDRWENRELICRLLEPLGFAVQKAANGQEAVAIWAKWQPHLIWMDIRMPVMDGVAATRSIKARKTAQQTIIIALTAGAFEEERAAMLEAGCDDFVTKPFREEIIFEKLAQYLGVKYRYAEQGVTPSRDNQATTAQLGTLYDLPVMMQAALQDALYSVDLDQLDTLLTTLNDTHPQLSTVLRECIDNFEYERVLAVLKTPLPDSLPR</sequence>
<dbReference type="SUPFAM" id="SSF52172">
    <property type="entry name" value="CheY-like"/>
    <property type="match status" value="1"/>
</dbReference>
<keyword evidence="14" id="KW-0812">Transmembrane</keyword>
<evidence type="ECO:0000256" key="12">
    <source>
        <dbReference type="PROSITE-ProRule" id="PRU00169"/>
    </source>
</evidence>
<feature type="domain" description="PAS" evidence="17">
    <location>
        <begin position="91"/>
        <end position="156"/>
    </location>
</feature>
<dbReference type="PROSITE" id="PS50110">
    <property type="entry name" value="RESPONSE_REGULATORY"/>
    <property type="match status" value="1"/>
</dbReference>
<keyword evidence="10 14" id="KW-0472">Membrane</keyword>
<keyword evidence="9" id="KW-0902">Two-component regulatory system</keyword>
<dbReference type="PANTHER" id="PTHR43047:SF72">
    <property type="entry name" value="OSMOSENSING HISTIDINE PROTEIN KINASE SLN1"/>
    <property type="match status" value="1"/>
</dbReference>
<evidence type="ECO:0000256" key="1">
    <source>
        <dbReference type="ARBA" id="ARBA00000085"/>
    </source>
</evidence>
<feature type="domain" description="Response regulatory" evidence="16">
    <location>
        <begin position="1055"/>
        <end position="1171"/>
    </location>
</feature>
<evidence type="ECO:0000256" key="5">
    <source>
        <dbReference type="ARBA" id="ARBA00022679"/>
    </source>
</evidence>
<dbReference type="Pfam" id="PF00072">
    <property type="entry name" value="Response_reg"/>
    <property type="match status" value="1"/>
</dbReference>
<keyword evidence="4 12" id="KW-0597">Phosphoprotein</keyword>
<dbReference type="AlphaFoldDB" id="A0A2N9YHV0"/>
<keyword evidence="8" id="KW-0067">ATP-binding</keyword>
<evidence type="ECO:0000259" key="18">
    <source>
        <dbReference type="PROSITE" id="PS50113"/>
    </source>
</evidence>
<comment type="subcellular location">
    <subcellularLocation>
        <location evidence="2">Membrane</location>
    </subcellularLocation>
</comment>
<evidence type="ECO:0000259" key="15">
    <source>
        <dbReference type="PROSITE" id="PS50109"/>
    </source>
</evidence>
<dbReference type="CDD" id="cd00130">
    <property type="entry name" value="PAS"/>
    <property type="match status" value="3"/>
</dbReference>
<dbReference type="PROSITE" id="PS50113">
    <property type="entry name" value="PAC"/>
    <property type="match status" value="1"/>
</dbReference>
<dbReference type="FunFam" id="1.10.287.130:FF:000038">
    <property type="entry name" value="Sensory transduction histidine kinase"/>
    <property type="match status" value="1"/>
</dbReference>
<dbReference type="NCBIfam" id="TIGR00229">
    <property type="entry name" value="sensory_box"/>
    <property type="match status" value="3"/>
</dbReference>
<proteinExistence type="predicted"/>
<dbReference type="EC" id="2.7.13.3" evidence="3"/>
<dbReference type="SMART" id="SM00387">
    <property type="entry name" value="HATPase_c"/>
    <property type="match status" value="1"/>
</dbReference>
<dbReference type="InterPro" id="IPR000014">
    <property type="entry name" value="PAS"/>
</dbReference>
<dbReference type="Pfam" id="PF08448">
    <property type="entry name" value="PAS_4"/>
    <property type="match status" value="1"/>
</dbReference>
<feature type="modified residue" description="4-aspartylphosphate" evidence="12">
    <location>
        <position position="1104"/>
    </location>
</feature>
<dbReference type="CDD" id="cd17546">
    <property type="entry name" value="REC_hyHK_CKI1_RcsC-like"/>
    <property type="match status" value="1"/>
</dbReference>
<dbReference type="InterPro" id="IPR004358">
    <property type="entry name" value="Sig_transdc_His_kin-like_C"/>
</dbReference>
<dbReference type="InterPro" id="IPR013655">
    <property type="entry name" value="PAS_fold_3"/>
</dbReference>
<dbReference type="InterPro" id="IPR035965">
    <property type="entry name" value="PAS-like_dom_sf"/>
</dbReference>
<dbReference type="SUPFAM" id="SSF47384">
    <property type="entry name" value="Homodimeric domain of signal transducing histidine kinase"/>
    <property type="match status" value="1"/>
</dbReference>
<dbReference type="InterPro" id="IPR001610">
    <property type="entry name" value="PAC"/>
</dbReference>
<evidence type="ECO:0000313" key="19">
    <source>
        <dbReference type="EMBL" id="AUI70080.2"/>
    </source>
</evidence>
<dbReference type="PROSITE" id="PS50109">
    <property type="entry name" value="HIS_KIN"/>
    <property type="match status" value="1"/>
</dbReference>
<dbReference type="Gene3D" id="3.30.450.20">
    <property type="entry name" value="PAS domain"/>
    <property type="match status" value="4"/>
</dbReference>
<dbReference type="Proteomes" id="UP000234271">
    <property type="component" value="Chromosome"/>
</dbReference>
<feature type="domain" description="Histidine kinase" evidence="15">
    <location>
        <begin position="806"/>
        <end position="1029"/>
    </location>
</feature>
<gene>
    <name evidence="19" type="ORF">BLE401_16170</name>
</gene>
<dbReference type="InterPro" id="IPR003018">
    <property type="entry name" value="GAF"/>
</dbReference>
<keyword evidence="20" id="KW-1185">Reference proteome</keyword>
<comment type="catalytic activity">
    <reaction evidence="1">
        <text>ATP + protein L-histidine = ADP + protein N-phospho-L-histidine.</text>
        <dbReference type="EC" id="2.7.13.3"/>
    </reaction>
</comment>
<dbReference type="Gene3D" id="3.30.565.10">
    <property type="entry name" value="Histidine kinase-like ATPase, C-terminal domain"/>
    <property type="match status" value="1"/>
</dbReference>
<evidence type="ECO:0000259" key="17">
    <source>
        <dbReference type="PROSITE" id="PS50112"/>
    </source>
</evidence>
<name>A0A2N9YHV0_9GAMM</name>
<evidence type="ECO:0000256" key="2">
    <source>
        <dbReference type="ARBA" id="ARBA00004370"/>
    </source>
</evidence>
<dbReference type="GO" id="GO:0005886">
    <property type="term" value="C:plasma membrane"/>
    <property type="evidence" value="ECO:0007669"/>
    <property type="project" value="TreeGrafter"/>
</dbReference>
<organism evidence="19 20">
    <name type="scientific">Beggiatoa leptomitoformis</name>
    <dbReference type="NCBI Taxonomy" id="288004"/>
    <lineage>
        <taxon>Bacteria</taxon>
        <taxon>Pseudomonadati</taxon>
        <taxon>Pseudomonadota</taxon>
        <taxon>Gammaproteobacteria</taxon>
        <taxon>Thiotrichales</taxon>
        <taxon>Thiotrichaceae</taxon>
        <taxon>Beggiatoa</taxon>
    </lineage>
</organism>
<dbReference type="SMART" id="SM00448">
    <property type="entry name" value="REC"/>
    <property type="match status" value="1"/>
</dbReference>
<dbReference type="Gene3D" id="1.10.287.130">
    <property type="match status" value="1"/>
</dbReference>
<evidence type="ECO:0000256" key="9">
    <source>
        <dbReference type="ARBA" id="ARBA00023012"/>
    </source>
</evidence>
<accession>A0A2N9YHV0</accession>
<keyword evidence="14" id="KW-1133">Transmembrane helix</keyword>
<dbReference type="SUPFAM" id="SSF55781">
    <property type="entry name" value="GAF domain-like"/>
    <property type="match status" value="1"/>
</dbReference>
<evidence type="ECO:0000256" key="11">
    <source>
        <dbReference type="ARBA" id="ARBA00023306"/>
    </source>
</evidence>
<dbReference type="SMART" id="SM00388">
    <property type="entry name" value="HisKA"/>
    <property type="match status" value="1"/>
</dbReference>
<dbReference type="InterPro" id="IPR001789">
    <property type="entry name" value="Sig_transdc_resp-reg_receiver"/>
</dbReference>
<feature type="domain" description="PAS" evidence="17">
    <location>
        <begin position="214"/>
        <end position="284"/>
    </location>
</feature>
<feature type="coiled-coil region" evidence="13">
    <location>
        <begin position="776"/>
        <end position="806"/>
    </location>
</feature>
<dbReference type="SUPFAM" id="SSF55785">
    <property type="entry name" value="PYP-like sensor domain (PAS domain)"/>
    <property type="match status" value="4"/>
</dbReference>
<dbReference type="InterPro" id="IPR011006">
    <property type="entry name" value="CheY-like_superfamily"/>
</dbReference>
<dbReference type="InterPro" id="IPR036890">
    <property type="entry name" value="HATPase_C_sf"/>
</dbReference>
<dbReference type="Gene3D" id="3.40.50.2300">
    <property type="match status" value="1"/>
</dbReference>
<dbReference type="GO" id="GO:0009927">
    <property type="term" value="F:histidine phosphotransfer kinase activity"/>
    <property type="evidence" value="ECO:0007669"/>
    <property type="project" value="TreeGrafter"/>
</dbReference>
<keyword evidence="13" id="KW-0175">Coiled coil</keyword>
<dbReference type="SMART" id="SM00091">
    <property type="entry name" value="PAS"/>
    <property type="match status" value="4"/>
</dbReference>
<dbReference type="FunFam" id="3.30.565.10:FF:000010">
    <property type="entry name" value="Sensor histidine kinase RcsC"/>
    <property type="match status" value="1"/>
</dbReference>
<dbReference type="InterPro" id="IPR000700">
    <property type="entry name" value="PAS-assoc_C"/>
</dbReference>
<dbReference type="EMBL" id="CP018889">
    <property type="protein sequence ID" value="AUI70080.2"/>
    <property type="molecule type" value="Genomic_DNA"/>
</dbReference>
<evidence type="ECO:0000256" key="4">
    <source>
        <dbReference type="ARBA" id="ARBA00022553"/>
    </source>
</evidence>
<dbReference type="Pfam" id="PF02518">
    <property type="entry name" value="HATPase_c"/>
    <property type="match status" value="1"/>
</dbReference>
<evidence type="ECO:0000313" key="20">
    <source>
        <dbReference type="Proteomes" id="UP000234271"/>
    </source>
</evidence>
<dbReference type="InterPro" id="IPR005467">
    <property type="entry name" value="His_kinase_dom"/>
</dbReference>
<keyword evidence="7" id="KW-0418">Kinase</keyword>
<keyword evidence="11" id="KW-0131">Cell cycle</keyword>
<dbReference type="PANTHER" id="PTHR43047">
    <property type="entry name" value="TWO-COMPONENT HISTIDINE PROTEIN KINASE"/>
    <property type="match status" value="1"/>
</dbReference>
<dbReference type="InterPro" id="IPR013656">
    <property type="entry name" value="PAS_4"/>
</dbReference>
<evidence type="ECO:0000256" key="6">
    <source>
        <dbReference type="ARBA" id="ARBA00022741"/>
    </source>
</evidence>
<dbReference type="GO" id="GO:0005524">
    <property type="term" value="F:ATP binding"/>
    <property type="evidence" value="ECO:0007669"/>
    <property type="project" value="UniProtKB-KW"/>
</dbReference>
<keyword evidence="6" id="KW-0547">Nucleotide-binding</keyword>
<dbReference type="SMART" id="SM00086">
    <property type="entry name" value="PAC"/>
    <property type="match status" value="2"/>
</dbReference>
<dbReference type="SUPFAM" id="SSF55874">
    <property type="entry name" value="ATPase domain of HSP90 chaperone/DNA topoisomerase II/histidine kinase"/>
    <property type="match status" value="1"/>
</dbReference>
<dbReference type="PROSITE" id="PS50112">
    <property type="entry name" value="PAS"/>
    <property type="match status" value="3"/>
</dbReference>
<feature type="transmembrane region" description="Helical" evidence="14">
    <location>
        <begin position="45"/>
        <end position="67"/>
    </location>
</feature>
<dbReference type="InterPro" id="IPR036097">
    <property type="entry name" value="HisK_dim/P_sf"/>
</dbReference>
<feature type="domain" description="PAC" evidence="18">
    <location>
        <begin position="288"/>
        <end position="340"/>
    </location>
</feature>
<dbReference type="InterPro" id="IPR029016">
    <property type="entry name" value="GAF-like_dom_sf"/>
</dbReference>
<dbReference type="GO" id="GO:0000155">
    <property type="term" value="F:phosphorelay sensor kinase activity"/>
    <property type="evidence" value="ECO:0007669"/>
    <property type="project" value="InterPro"/>
</dbReference>